<evidence type="ECO:0000313" key="2">
    <source>
        <dbReference type="EMBL" id="POS68841.1"/>
    </source>
</evidence>
<name>A0A2P5HF11_DIAHE</name>
<organism evidence="2 3">
    <name type="scientific">Diaporthe helianthi</name>
    <dbReference type="NCBI Taxonomy" id="158607"/>
    <lineage>
        <taxon>Eukaryota</taxon>
        <taxon>Fungi</taxon>
        <taxon>Dikarya</taxon>
        <taxon>Ascomycota</taxon>
        <taxon>Pezizomycotina</taxon>
        <taxon>Sordariomycetes</taxon>
        <taxon>Sordariomycetidae</taxon>
        <taxon>Diaporthales</taxon>
        <taxon>Diaporthaceae</taxon>
        <taxon>Diaporthe</taxon>
    </lineage>
</organism>
<protein>
    <submittedName>
        <fullName evidence="2">Uncharacterized protein</fullName>
    </submittedName>
</protein>
<reference evidence="2" key="1">
    <citation type="submission" date="2017-09" db="EMBL/GenBank/DDBJ databases">
        <title>Polyketide synthases of a Diaporthe helianthi virulent isolate.</title>
        <authorList>
            <person name="Baroncelli R."/>
        </authorList>
    </citation>
    <scope>NUCLEOTIDE SEQUENCE [LARGE SCALE GENOMIC DNA]</scope>
    <source>
        <strain evidence="2">7/96</strain>
    </source>
</reference>
<keyword evidence="1" id="KW-0732">Signal</keyword>
<dbReference type="STRING" id="158607.A0A2P5HF11"/>
<gene>
    <name evidence="2" type="ORF">DHEL01_v212766</name>
</gene>
<dbReference type="AlphaFoldDB" id="A0A2P5HF11"/>
<evidence type="ECO:0000313" key="3">
    <source>
        <dbReference type="Proteomes" id="UP000094444"/>
    </source>
</evidence>
<proteinExistence type="predicted"/>
<comment type="caution">
    <text evidence="2">The sequence shown here is derived from an EMBL/GenBank/DDBJ whole genome shotgun (WGS) entry which is preliminary data.</text>
</comment>
<dbReference type="Proteomes" id="UP000094444">
    <property type="component" value="Unassembled WGS sequence"/>
</dbReference>
<feature type="signal peptide" evidence="1">
    <location>
        <begin position="1"/>
        <end position="25"/>
    </location>
</feature>
<dbReference type="InParanoid" id="A0A2P5HF11"/>
<sequence>MCSPSNTKARLPLLALLVTRGLCQGFTISNGQIFTPGFAVLDSPQPGTPMGGDTIEIALDVTANGILPLDVAADSPSRIHNISIFLSSYSTGRNLTVSNGTVSSNNASLGDIMSQEPGSTVKHVRWTWPACLAGDGEPTASDSDRGNYNISIRQNFVMNNTDFYTIFDVPIAVTNSIPSSITRAQCDALDNPLLTPEQINASAANAAGVLFAPGDSKVVQVKLDNAGSGQGLGGAGGTLSWRSGAEWLYLVNFAMAFAF</sequence>
<dbReference type="OrthoDB" id="3267335at2759"/>
<accession>A0A2P5HF11</accession>
<dbReference type="EMBL" id="MAVT02003064">
    <property type="protein sequence ID" value="POS68841.1"/>
    <property type="molecule type" value="Genomic_DNA"/>
</dbReference>
<keyword evidence="3" id="KW-1185">Reference proteome</keyword>
<feature type="chain" id="PRO_5015179515" evidence="1">
    <location>
        <begin position="26"/>
        <end position="259"/>
    </location>
</feature>
<evidence type="ECO:0000256" key="1">
    <source>
        <dbReference type="SAM" id="SignalP"/>
    </source>
</evidence>